<proteinExistence type="inferred from homology"/>
<evidence type="ECO:0000313" key="10">
    <source>
        <dbReference type="EMBL" id="VDD95385.1"/>
    </source>
</evidence>
<dbReference type="Gene3D" id="1.10.3860.10">
    <property type="entry name" value="Sodium:dicarboxylate symporter"/>
    <property type="match status" value="2"/>
</dbReference>
<dbReference type="InterPro" id="IPR050746">
    <property type="entry name" value="DAACS"/>
</dbReference>
<dbReference type="InterPro" id="IPR001991">
    <property type="entry name" value="Na-dicarboxylate_symporter"/>
</dbReference>
<evidence type="ECO:0000313" key="12">
    <source>
        <dbReference type="WBParaSite" id="EVEC_0001081101-mRNA-1"/>
    </source>
</evidence>
<dbReference type="InterPro" id="IPR036458">
    <property type="entry name" value="Na:dicarbo_symporter_sf"/>
</dbReference>
<accession>A0A0N4VIZ0</accession>
<evidence type="ECO:0000256" key="5">
    <source>
        <dbReference type="ARBA" id="ARBA00022847"/>
    </source>
</evidence>
<dbReference type="PROSITE" id="PS00713">
    <property type="entry name" value="NA_DICARBOXYL_SYMP_1"/>
    <property type="match status" value="1"/>
</dbReference>
<evidence type="ECO:0000256" key="4">
    <source>
        <dbReference type="ARBA" id="ARBA00022692"/>
    </source>
</evidence>
<dbReference type="Pfam" id="PF00375">
    <property type="entry name" value="SDF"/>
    <property type="match status" value="2"/>
</dbReference>
<keyword evidence="7 9" id="KW-0472">Membrane</keyword>
<protein>
    <recommendedName>
        <fullName evidence="9">Amino acid transporter</fullName>
    </recommendedName>
</protein>
<reference evidence="12" key="1">
    <citation type="submission" date="2017-02" db="UniProtKB">
        <authorList>
            <consortium name="WormBaseParasite"/>
        </authorList>
    </citation>
    <scope>IDENTIFICATION</scope>
</reference>
<sequence length="362" mass="39607">MKAKSDLLLVLTIESVVIGVVLGFVIRPFNPSNDTISLIGFPGEIFMQIIEMIIIPMIISSVISALANLRAADSRRIVFLTIIYYMTTTFMSTFTGVILVSSIHPGGPDVKSRLGEGTLEDTALSTLDNILDQIRNMFPENIIQATFQQVQTTYDEKPRFSKNVNDTNFTLKPRLEYVNEVNVLVCKNIVDIDNLAQTAQALAMYVVTVLCGLMIHSLLTLPLIYSVVTRRSPFDFMTGMLQALATAFGTASSVATLPITFRSLEEKLNIDRRVTRFVLPLGATITMDGTALYEAVAVIFIAQLHNVHLTIYDLLTISVTTTVASIGSGTVPAGLNTIRIVLTTVGLPANDVSLLTTVDWIL</sequence>
<dbReference type="STRING" id="51028.A0A0N4VIZ0"/>
<keyword evidence="11" id="KW-1185">Reference proteome</keyword>
<dbReference type="EMBL" id="UXUI01010569">
    <property type="protein sequence ID" value="VDD95385.1"/>
    <property type="molecule type" value="Genomic_DNA"/>
</dbReference>
<dbReference type="GO" id="GO:0005886">
    <property type="term" value="C:plasma membrane"/>
    <property type="evidence" value="ECO:0007669"/>
    <property type="project" value="TreeGrafter"/>
</dbReference>
<reference evidence="10 11" key="2">
    <citation type="submission" date="2018-10" db="EMBL/GenBank/DDBJ databases">
        <authorList>
            <consortium name="Pathogen Informatics"/>
        </authorList>
    </citation>
    <scope>NUCLEOTIDE SEQUENCE [LARGE SCALE GENOMIC DNA]</scope>
</reference>
<dbReference type="Proteomes" id="UP000274131">
    <property type="component" value="Unassembled WGS sequence"/>
</dbReference>
<dbReference type="PRINTS" id="PR00173">
    <property type="entry name" value="EDTRNSPORT"/>
</dbReference>
<evidence type="ECO:0000256" key="1">
    <source>
        <dbReference type="ARBA" id="ARBA00004141"/>
    </source>
</evidence>
<gene>
    <name evidence="10" type="ORF">EVEC_LOCUS10136</name>
</gene>
<evidence type="ECO:0000256" key="9">
    <source>
        <dbReference type="RuleBase" id="RU361216"/>
    </source>
</evidence>
<dbReference type="PANTHER" id="PTHR11958:SF46">
    <property type="entry name" value="SODIUM-DEPENDENT EXCITATORY AMINO ACID TRANSPORTER GLT-3-RELATED"/>
    <property type="match status" value="1"/>
</dbReference>
<dbReference type="GO" id="GO:0015501">
    <property type="term" value="F:glutamate:sodium symporter activity"/>
    <property type="evidence" value="ECO:0007669"/>
    <property type="project" value="TreeGrafter"/>
</dbReference>
<dbReference type="AlphaFoldDB" id="A0A0N4VIZ0"/>
<keyword evidence="5 9" id="KW-0769">Symport</keyword>
<feature type="transmembrane region" description="Helical" evidence="9">
    <location>
        <begin position="78"/>
        <end position="103"/>
    </location>
</feature>
<dbReference type="PANTHER" id="PTHR11958">
    <property type="entry name" value="SODIUM/DICARBOXYLATE SYMPORTER-RELATED"/>
    <property type="match status" value="1"/>
</dbReference>
<comment type="similarity">
    <text evidence="2 9">Belongs to the dicarboxylate/amino acid:cation symporter (DAACS) (TC 2.A.23) family.</text>
</comment>
<dbReference type="SUPFAM" id="SSF118215">
    <property type="entry name" value="Proton glutamate symport protein"/>
    <property type="match status" value="1"/>
</dbReference>
<evidence type="ECO:0000256" key="8">
    <source>
        <dbReference type="ARBA" id="ARBA00023180"/>
    </source>
</evidence>
<feature type="transmembrane region" description="Helical" evidence="9">
    <location>
        <begin position="46"/>
        <end position="66"/>
    </location>
</feature>
<dbReference type="InterPro" id="IPR018107">
    <property type="entry name" value="Na-dicarboxylate_symporter_CS"/>
</dbReference>
<comment type="subcellular location">
    <subcellularLocation>
        <location evidence="1 9">Membrane</location>
        <topology evidence="1 9">Multi-pass membrane protein</topology>
    </subcellularLocation>
</comment>
<evidence type="ECO:0000256" key="7">
    <source>
        <dbReference type="ARBA" id="ARBA00023136"/>
    </source>
</evidence>
<name>A0A0N4VIZ0_ENTVE</name>
<keyword evidence="4 9" id="KW-0812">Transmembrane</keyword>
<dbReference type="PROSITE" id="PS00714">
    <property type="entry name" value="NA_DICARBOXYL_SYMP_2"/>
    <property type="match status" value="1"/>
</dbReference>
<dbReference type="OrthoDB" id="5877963at2759"/>
<keyword evidence="8" id="KW-0325">Glycoprotein</keyword>
<dbReference type="GO" id="GO:0015175">
    <property type="term" value="F:neutral L-amino acid transmembrane transporter activity"/>
    <property type="evidence" value="ECO:0007669"/>
    <property type="project" value="TreeGrafter"/>
</dbReference>
<organism evidence="12">
    <name type="scientific">Enterobius vermicularis</name>
    <name type="common">Human pinworm</name>
    <dbReference type="NCBI Taxonomy" id="51028"/>
    <lineage>
        <taxon>Eukaryota</taxon>
        <taxon>Metazoa</taxon>
        <taxon>Ecdysozoa</taxon>
        <taxon>Nematoda</taxon>
        <taxon>Chromadorea</taxon>
        <taxon>Rhabditida</taxon>
        <taxon>Spirurina</taxon>
        <taxon>Oxyuridomorpha</taxon>
        <taxon>Oxyuroidea</taxon>
        <taxon>Oxyuridae</taxon>
        <taxon>Enterobius</taxon>
    </lineage>
</organism>
<keyword evidence="3 9" id="KW-0813">Transport</keyword>
<feature type="transmembrane region" description="Helical" evidence="9">
    <location>
        <begin position="202"/>
        <end position="228"/>
    </location>
</feature>
<evidence type="ECO:0000313" key="11">
    <source>
        <dbReference type="Proteomes" id="UP000274131"/>
    </source>
</evidence>
<dbReference type="WBParaSite" id="EVEC_0001081101-mRNA-1">
    <property type="protein sequence ID" value="EVEC_0001081101-mRNA-1"/>
    <property type="gene ID" value="EVEC_0001081101"/>
</dbReference>
<feature type="transmembrane region" description="Helical" evidence="9">
    <location>
        <begin position="7"/>
        <end position="26"/>
    </location>
</feature>
<dbReference type="GO" id="GO:0005313">
    <property type="term" value="F:L-glutamate transmembrane transporter activity"/>
    <property type="evidence" value="ECO:0007669"/>
    <property type="project" value="TreeGrafter"/>
</dbReference>
<evidence type="ECO:0000256" key="6">
    <source>
        <dbReference type="ARBA" id="ARBA00022989"/>
    </source>
</evidence>
<evidence type="ECO:0000256" key="2">
    <source>
        <dbReference type="ARBA" id="ARBA00006148"/>
    </source>
</evidence>
<feature type="transmembrane region" description="Helical" evidence="9">
    <location>
        <begin position="281"/>
        <end position="302"/>
    </location>
</feature>
<evidence type="ECO:0000256" key="3">
    <source>
        <dbReference type="ARBA" id="ARBA00022448"/>
    </source>
</evidence>
<keyword evidence="6 9" id="KW-1133">Transmembrane helix</keyword>